<dbReference type="RefSeq" id="WP_169363526.1">
    <property type="nucleotide sequence ID" value="NZ_JAAVJL010000001.1"/>
</dbReference>
<comment type="similarity">
    <text evidence="1">Belongs to the AB hydrolase superfamily. AB hydrolase 2 family.</text>
</comment>
<keyword evidence="5" id="KW-1185">Reference proteome</keyword>
<name>A0ABX1LTN5_9CYAN</name>
<evidence type="ECO:0000313" key="5">
    <source>
        <dbReference type="Proteomes" id="UP000738376"/>
    </source>
</evidence>
<dbReference type="GO" id="GO:0016787">
    <property type="term" value="F:hydrolase activity"/>
    <property type="evidence" value="ECO:0007669"/>
    <property type="project" value="UniProtKB-KW"/>
</dbReference>
<comment type="caution">
    <text evidence="4">The sequence shown here is derived from an EMBL/GenBank/DDBJ whole genome shotgun (WGS) entry which is preliminary data.</text>
</comment>
<dbReference type="EMBL" id="JAAVJL010000001">
    <property type="protein sequence ID" value="NMF58648.1"/>
    <property type="molecule type" value="Genomic_DNA"/>
</dbReference>
<accession>A0ABX1LTN5</accession>
<gene>
    <name evidence="4" type="ORF">HC246_11600</name>
</gene>
<evidence type="ECO:0000256" key="2">
    <source>
        <dbReference type="ARBA" id="ARBA00022801"/>
    </source>
</evidence>
<dbReference type="Gene3D" id="3.40.50.1820">
    <property type="entry name" value="alpha/beta hydrolase"/>
    <property type="match status" value="1"/>
</dbReference>
<dbReference type="InterPro" id="IPR050565">
    <property type="entry name" value="LYPA1-2/EST-like"/>
</dbReference>
<dbReference type="Pfam" id="PF02230">
    <property type="entry name" value="Abhydrolase_2"/>
    <property type="match status" value="1"/>
</dbReference>
<protein>
    <submittedName>
        <fullName evidence="4">Alpha/beta hydrolase</fullName>
    </submittedName>
</protein>
<evidence type="ECO:0000256" key="1">
    <source>
        <dbReference type="ARBA" id="ARBA00006499"/>
    </source>
</evidence>
<dbReference type="SUPFAM" id="SSF53474">
    <property type="entry name" value="alpha/beta-Hydrolases"/>
    <property type="match status" value="1"/>
</dbReference>
<dbReference type="InterPro" id="IPR029058">
    <property type="entry name" value="AB_hydrolase_fold"/>
</dbReference>
<feature type="domain" description="Phospholipase/carboxylesterase/thioesterase" evidence="3">
    <location>
        <begin position="15"/>
        <end position="206"/>
    </location>
</feature>
<evidence type="ECO:0000259" key="3">
    <source>
        <dbReference type="Pfam" id="PF02230"/>
    </source>
</evidence>
<reference evidence="4 5" key="1">
    <citation type="submission" date="2020-03" db="EMBL/GenBank/DDBJ databases">
        <title>Draft Genome Sequence of 2-Methylisoborneol Producing Pseudanabaena yagii Strain GIHE-NHR1 Isolated from North Han River in South Korea.</title>
        <authorList>
            <person name="Jeong J."/>
        </authorList>
    </citation>
    <scope>NUCLEOTIDE SEQUENCE [LARGE SCALE GENOMIC DNA]</scope>
    <source>
        <strain evidence="4 5">GIHE-NHR1</strain>
    </source>
</reference>
<dbReference type="InterPro" id="IPR003140">
    <property type="entry name" value="PLipase/COase/thioEstase"/>
</dbReference>
<evidence type="ECO:0000313" key="4">
    <source>
        <dbReference type="EMBL" id="NMF58648.1"/>
    </source>
</evidence>
<dbReference type="PANTHER" id="PTHR10655">
    <property type="entry name" value="LYSOPHOSPHOLIPASE-RELATED"/>
    <property type="match status" value="1"/>
</dbReference>
<dbReference type="Proteomes" id="UP000738376">
    <property type="component" value="Unassembled WGS sequence"/>
</dbReference>
<sequence>MPLNYRALPATLPNPNAQGAIVALHGWGANCDDLISLAPMVGIPNYQWICPEAPFNHPMPNGKMWYDLQSLDTEGLAKSCELLSQFLENLPSLTGIPLERTFLLGFSQGGAMTLDVGLVFPFAGLIALSGYLHIAEEELQDLANEAFPPILIAHGTQDPVVPIGAARSARQLLESLGATVEYEEYEMLHEIRPETCDRIREFILAHQVSK</sequence>
<proteinExistence type="inferred from homology"/>
<organism evidence="4 5">
    <name type="scientific">Pseudanabaena yagii GIHE-NHR1</name>
    <dbReference type="NCBI Taxonomy" id="2722753"/>
    <lineage>
        <taxon>Bacteria</taxon>
        <taxon>Bacillati</taxon>
        <taxon>Cyanobacteriota</taxon>
        <taxon>Cyanophyceae</taxon>
        <taxon>Pseudanabaenales</taxon>
        <taxon>Pseudanabaenaceae</taxon>
        <taxon>Pseudanabaena</taxon>
        <taxon>Pseudanabaena yagii</taxon>
    </lineage>
</organism>
<keyword evidence="2 4" id="KW-0378">Hydrolase</keyword>
<dbReference type="PANTHER" id="PTHR10655:SF17">
    <property type="entry name" value="LYSOPHOSPHOLIPASE-LIKE PROTEIN 1"/>
    <property type="match status" value="1"/>
</dbReference>